<keyword evidence="2" id="KW-0732">Signal</keyword>
<accession>A0A9P6FPZ3</accession>
<dbReference type="EMBL" id="JAABOA010002908">
    <property type="protein sequence ID" value="KAF9579259.1"/>
    <property type="molecule type" value="Genomic_DNA"/>
</dbReference>
<reference evidence="3" key="1">
    <citation type="journal article" date="2020" name="Fungal Divers.">
        <title>Resolving the Mortierellaceae phylogeny through synthesis of multi-gene phylogenetics and phylogenomics.</title>
        <authorList>
            <person name="Vandepol N."/>
            <person name="Liber J."/>
            <person name="Desiro A."/>
            <person name="Na H."/>
            <person name="Kennedy M."/>
            <person name="Barry K."/>
            <person name="Grigoriev I.V."/>
            <person name="Miller A.N."/>
            <person name="O'Donnell K."/>
            <person name="Stajich J.E."/>
            <person name="Bonito G."/>
        </authorList>
    </citation>
    <scope>NUCLEOTIDE SEQUENCE</scope>
    <source>
        <strain evidence="3">KOD1015</strain>
    </source>
</reference>
<protein>
    <submittedName>
        <fullName evidence="3">Uncharacterized protein</fullName>
    </submittedName>
</protein>
<feature type="chain" id="PRO_5040426323" evidence="2">
    <location>
        <begin position="18"/>
        <end position="312"/>
    </location>
</feature>
<gene>
    <name evidence="3" type="ORF">BGW38_004556</name>
</gene>
<keyword evidence="4" id="KW-1185">Reference proteome</keyword>
<comment type="caution">
    <text evidence="3">The sequence shown here is derived from an EMBL/GenBank/DDBJ whole genome shotgun (WGS) entry which is preliminary data.</text>
</comment>
<dbReference type="AlphaFoldDB" id="A0A9P6FPZ3"/>
<feature type="region of interest" description="Disordered" evidence="1">
    <location>
        <begin position="21"/>
        <end position="50"/>
    </location>
</feature>
<proteinExistence type="predicted"/>
<sequence length="312" mass="34844">MRISSTAWLLGASLVVALPSSHKGNKRDLPLDSSTNDRNPPSFGKPQFYDTPVREDNYAQAVTIPITMMDVFAKRGEDSDAVVASKSRHSLLPDSLGRSQSPPPGLTSGMDLHRDAQFVKDPDLKKGHRPHAENPFVWDFESFSQDNFIGNRQRFNGDGCFNFHCSEIRSFKGLPDKEYIFYQLADCTSRVLLRTGLPEIQSIPADLRPFQPCSIRVQYPSNWNGWGTPPNGADLAIYSLPWYSGPSLTIASGEPVETCHGLDGRPVMSYRGHERWKYAFYSGDNCTGEVLVQHVGPDSRPDNYMAPLSVRF</sequence>
<evidence type="ECO:0000313" key="4">
    <source>
        <dbReference type="Proteomes" id="UP000780801"/>
    </source>
</evidence>
<dbReference type="OrthoDB" id="2397162at2759"/>
<evidence type="ECO:0000256" key="2">
    <source>
        <dbReference type="SAM" id="SignalP"/>
    </source>
</evidence>
<organism evidence="3 4">
    <name type="scientific">Lunasporangiospora selenospora</name>
    <dbReference type="NCBI Taxonomy" id="979761"/>
    <lineage>
        <taxon>Eukaryota</taxon>
        <taxon>Fungi</taxon>
        <taxon>Fungi incertae sedis</taxon>
        <taxon>Mucoromycota</taxon>
        <taxon>Mortierellomycotina</taxon>
        <taxon>Mortierellomycetes</taxon>
        <taxon>Mortierellales</taxon>
        <taxon>Mortierellaceae</taxon>
        <taxon>Lunasporangiospora</taxon>
    </lineage>
</organism>
<feature type="signal peptide" evidence="2">
    <location>
        <begin position="1"/>
        <end position="17"/>
    </location>
</feature>
<dbReference type="Proteomes" id="UP000780801">
    <property type="component" value="Unassembled WGS sequence"/>
</dbReference>
<name>A0A9P6FPZ3_9FUNG</name>
<evidence type="ECO:0000313" key="3">
    <source>
        <dbReference type="EMBL" id="KAF9579259.1"/>
    </source>
</evidence>
<evidence type="ECO:0000256" key="1">
    <source>
        <dbReference type="SAM" id="MobiDB-lite"/>
    </source>
</evidence>